<evidence type="ECO:0000313" key="3">
    <source>
        <dbReference type="Proteomes" id="UP000215896"/>
    </source>
</evidence>
<dbReference type="Gene3D" id="3.30.420.40">
    <property type="match status" value="2"/>
</dbReference>
<dbReference type="SUPFAM" id="SSF53067">
    <property type="entry name" value="Actin-like ATPase domain"/>
    <property type="match status" value="1"/>
</dbReference>
<evidence type="ECO:0000256" key="1">
    <source>
        <dbReference type="ARBA" id="ARBA00006479"/>
    </source>
</evidence>
<dbReference type="AlphaFoldDB" id="A0A255FVX4"/>
<name>A0A255FVX4_9ACTN</name>
<accession>A0A255FVX4</accession>
<dbReference type="PANTHER" id="PTHR18964">
    <property type="entry name" value="ROK (REPRESSOR, ORF, KINASE) FAMILY"/>
    <property type="match status" value="1"/>
</dbReference>
<dbReference type="InterPro" id="IPR043129">
    <property type="entry name" value="ATPase_NBD"/>
</dbReference>
<evidence type="ECO:0008006" key="4">
    <source>
        <dbReference type="Google" id="ProtNLM"/>
    </source>
</evidence>
<organism evidence="2 3">
    <name type="scientific">Enemella evansiae</name>
    <dbReference type="NCBI Taxonomy" id="2016499"/>
    <lineage>
        <taxon>Bacteria</taxon>
        <taxon>Bacillati</taxon>
        <taxon>Actinomycetota</taxon>
        <taxon>Actinomycetes</taxon>
        <taxon>Propionibacteriales</taxon>
        <taxon>Propionibacteriaceae</taxon>
        <taxon>Enemella</taxon>
    </lineage>
</organism>
<comment type="similarity">
    <text evidence="1">Belongs to the ROK (NagC/XylR) family.</text>
</comment>
<dbReference type="Pfam" id="PF00480">
    <property type="entry name" value="ROK"/>
    <property type="match status" value="1"/>
</dbReference>
<evidence type="ECO:0000313" key="2">
    <source>
        <dbReference type="EMBL" id="OYO07838.1"/>
    </source>
</evidence>
<gene>
    <name evidence="2" type="ORF">CGZ94_20405</name>
</gene>
<proteinExistence type="inferred from homology"/>
<dbReference type="EMBL" id="NMVO01000019">
    <property type="protein sequence ID" value="OYO07838.1"/>
    <property type="molecule type" value="Genomic_DNA"/>
</dbReference>
<protein>
    <recommendedName>
        <fullName evidence="4">ROK family protein</fullName>
    </recommendedName>
</protein>
<dbReference type="InterPro" id="IPR000600">
    <property type="entry name" value="ROK"/>
</dbReference>
<dbReference type="OrthoDB" id="9810372at2"/>
<sequence length="310" mass="32863">MSALAIDVGGTSFKVAIVADGQILIQDRLSHTSEPGDLDRLTEFCNGLMDRVDPDQRPTTVGMSLPGIIDQRTGAMVSAHDKVGYMLGMDLRTWMSDTFGMPAAVENDARAALWGEVGYGTGRGEKDILVLTFGTGIGVAALVDGKALHGPHEHGAILGGHQQINPFLGRICTCGARGCLEAEACGWSMPAVVREWPGIEASPLGTLDKATFSDVASQAYAGDPLALEITEHCARVWGVGIVNLVHVLDPDVVVLSGGLMNAADLMIDTIRKEVDERIWAIWGRPRIEVAADVYASATLGMAYLAEHATA</sequence>
<comment type="caution">
    <text evidence="2">The sequence shown here is derived from an EMBL/GenBank/DDBJ whole genome shotgun (WGS) entry which is preliminary data.</text>
</comment>
<dbReference type="RefSeq" id="WP_094407167.1">
    <property type="nucleotide sequence ID" value="NZ_NMVO01000019.1"/>
</dbReference>
<keyword evidence="3" id="KW-1185">Reference proteome</keyword>
<dbReference type="Proteomes" id="UP000215896">
    <property type="component" value="Unassembled WGS sequence"/>
</dbReference>
<dbReference type="PANTHER" id="PTHR18964:SF149">
    <property type="entry name" value="BIFUNCTIONAL UDP-N-ACETYLGLUCOSAMINE 2-EPIMERASE_N-ACETYLMANNOSAMINE KINASE"/>
    <property type="match status" value="1"/>
</dbReference>
<reference evidence="2 3" key="1">
    <citation type="submission" date="2017-07" db="EMBL/GenBank/DDBJ databases">
        <title>Draft whole genome sequences of clinical Proprionibacteriaceae strains.</title>
        <authorList>
            <person name="Bernier A.-M."/>
            <person name="Bernard K."/>
            <person name="Domingo M.-C."/>
        </authorList>
    </citation>
    <scope>NUCLEOTIDE SEQUENCE [LARGE SCALE GENOMIC DNA]</scope>
    <source>
        <strain evidence="2 3">NML 030167</strain>
    </source>
</reference>